<dbReference type="Proteomes" id="UP001501425">
    <property type="component" value="Unassembled WGS sequence"/>
</dbReference>
<keyword evidence="1" id="KW-0175">Coiled coil</keyword>
<evidence type="ECO:0000313" key="2">
    <source>
        <dbReference type="EMBL" id="GAA0547782.1"/>
    </source>
</evidence>
<comment type="caution">
    <text evidence="2">The sequence shown here is derived from an EMBL/GenBank/DDBJ whole genome shotgun (WGS) entry which is preliminary data.</text>
</comment>
<sequence length="402" mass="43807">MCVWWYLAGKSKFTTNEHVIYMTEYCTQQNELPDAIRGYVVDALSEAETFRAAVKTTTGGLTQTVWLAVTSDNLFVVVSKLIDATLVSVPLTTVTSIEVDRVDLPGERRREISLETVDDSFTYELHDPDGEFTDTVQTAVAGVPDPELTDPTHPTDIDHAIQNCEDVVEAAASARSEGSLDEASDQYETAITGYRTVLERLSTGDDRRDAIEEALTDIQAARQQLSELQERRETVKTRLTAAENSFQTAVRAHANGEQTVAKIRYRQARDGFEDALELIDGDLSVFAKPIRISPDADTLAVSGPLAEFSRLSTASIEALFDDEIATVADLQGRAAGPTAVDTAGSEPTPTVGDLSESAAIDRADVPVLLALSWQRTEPISFAARSDVEHRLDQATSGYDETV</sequence>
<evidence type="ECO:0000256" key="1">
    <source>
        <dbReference type="SAM" id="Coils"/>
    </source>
</evidence>
<proteinExistence type="predicted"/>
<reference evidence="2" key="2">
    <citation type="submission" date="2023-12" db="EMBL/GenBank/DDBJ databases">
        <authorList>
            <person name="Sun Q."/>
            <person name="Inoue M."/>
        </authorList>
    </citation>
    <scope>NUCLEOTIDE SEQUENCE</scope>
    <source>
        <strain evidence="2">JCM 14265</strain>
    </source>
</reference>
<evidence type="ECO:0000313" key="3">
    <source>
        <dbReference type="Proteomes" id="UP001501425"/>
    </source>
</evidence>
<dbReference type="EMBL" id="BAAADQ010000013">
    <property type="protein sequence ID" value="GAA0547782.1"/>
    <property type="molecule type" value="Genomic_DNA"/>
</dbReference>
<gene>
    <name evidence="2" type="ORF">GCM10008994_23330</name>
</gene>
<dbReference type="AlphaFoldDB" id="A0AAV3SUB6"/>
<organism evidence="2 3">
    <name type="scientific">Halorubrum ejinorense</name>
    <dbReference type="NCBI Taxonomy" id="425309"/>
    <lineage>
        <taxon>Archaea</taxon>
        <taxon>Methanobacteriati</taxon>
        <taxon>Methanobacteriota</taxon>
        <taxon>Stenosarchaea group</taxon>
        <taxon>Halobacteria</taxon>
        <taxon>Halobacteriales</taxon>
        <taxon>Haloferacaceae</taxon>
        <taxon>Halorubrum</taxon>
    </lineage>
</organism>
<reference evidence="2" key="1">
    <citation type="journal article" date="2014" name="Int. J. Syst. Evol. Microbiol.">
        <title>Complete genome sequence of Corynebacterium casei LMG S-19264T (=DSM 44701T), isolated from a smear-ripened cheese.</title>
        <authorList>
            <consortium name="US DOE Joint Genome Institute (JGI-PGF)"/>
            <person name="Walter F."/>
            <person name="Albersmeier A."/>
            <person name="Kalinowski J."/>
            <person name="Ruckert C."/>
        </authorList>
    </citation>
    <scope>NUCLEOTIDE SEQUENCE</scope>
    <source>
        <strain evidence="2">JCM 14265</strain>
    </source>
</reference>
<name>A0AAV3SUB6_9EURY</name>
<protein>
    <submittedName>
        <fullName evidence="2">Uncharacterized protein</fullName>
    </submittedName>
</protein>
<accession>A0AAV3SUB6</accession>
<feature type="coiled-coil region" evidence="1">
    <location>
        <begin position="208"/>
        <end position="245"/>
    </location>
</feature>